<feature type="compositionally biased region" description="Low complexity" evidence="1">
    <location>
        <begin position="599"/>
        <end position="612"/>
    </location>
</feature>
<dbReference type="InterPro" id="IPR039483">
    <property type="entry name" value="Meu6_PH_dom"/>
</dbReference>
<organism evidence="3 4">
    <name type="scientific">Chaetomium globosum (strain ATCC 6205 / CBS 148.51 / DSM 1962 / NBRC 6347 / NRRL 1970)</name>
    <name type="common">Soil fungus</name>
    <dbReference type="NCBI Taxonomy" id="306901"/>
    <lineage>
        <taxon>Eukaryota</taxon>
        <taxon>Fungi</taxon>
        <taxon>Dikarya</taxon>
        <taxon>Ascomycota</taxon>
        <taxon>Pezizomycotina</taxon>
        <taxon>Sordariomycetes</taxon>
        <taxon>Sordariomycetidae</taxon>
        <taxon>Sordariales</taxon>
        <taxon>Chaetomiaceae</taxon>
        <taxon>Chaetomium</taxon>
    </lineage>
</organism>
<dbReference type="RefSeq" id="XP_001221133.1">
    <property type="nucleotide sequence ID" value="XM_001221132.1"/>
</dbReference>
<dbReference type="InterPro" id="IPR039712">
    <property type="entry name" value="Meu6"/>
</dbReference>
<feature type="compositionally biased region" description="Polar residues" evidence="1">
    <location>
        <begin position="410"/>
        <end position="421"/>
    </location>
</feature>
<dbReference type="PANTHER" id="PTHR42073">
    <property type="entry name" value="MEIOTIC EXPRESSION UP-REGULATED PROTEIN 6"/>
    <property type="match status" value="1"/>
</dbReference>
<keyword evidence="4" id="KW-1185">Reference proteome</keyword>
<sequence length="612" mass="64500">MPQGAARRAANMPVLAAQQTLKQPQWPTFRSPPRWRREIPVAEPVVETTPAAETAVESTETAAAPAVETTTEAATETPAAAETEAAAAPAEDAKKDEEVKPVEEGHLEHKGQGANFPKNFLYTKQLFWFGTEPVDLKSITSFKADKVADVAHHVTSWAAETGKGLLFYSEKGDKAAPNGAIHLADASEPAVDGTNKFYLTAKGHKHTFKAANTADRDNWVAQVKAKIAEAKELAATVTESETYKKTLEGLKPAPVKKEEKAPAAEPTATEPAAATEEAAPVAETAAAEAVKDEPKKEEEKTEKAEKEEPKRRSASRKRASIFGNFLGKKEEKKAVEATEAKPADAETPVAETSVAEAVEAPAAETAAEPAVVEPVAAEAPVTTEAATEAKPEDKVEEAKEEDKKEAAETRPTQVKRTSIFGNLSFGKKKAVTPTEVSPSKEIPATTEAVAETAPVIPAVETSEPLSAEVSSPATVPTEAVEVPAAVNGEAKKEVKSEKRKSSLPFAFGKKKDASSDEEAEKPKSPSAFSKLRATIKGKGKAEKTEKAEETPAVPALPPTEGETEAEAKADEPATEDAAKPAEVEATAAAPATTEEETQAKPAEPTPVVTAAA</sequence>
<dbReference type="InterPro" id="IPR011993">
    <property type="entry name" value="PH-like_dom_sf"/>
</dbReference>
<feature type="compositionally biased region" description="Basic and acidic residues" evidence="1">
    <location>
        <begin position="387"/>
        <end position="408"/>
    </location>
</feature>
<evidence type="ECO:0000313" key="4">
    <source>
        <dbReference type="Proteomes" id="UP000001056"/>
    </source>
</evidence>
<evidence type="ECO:0000313" key="3">
    <source>
        <dbReference type="EMBL" id="EAQ93677.1"/>
    </source>
</evidence>
<feature type="compositionally biased region" description="Basic and acidic residues" evidence="1">
    <location>
        <begin position="289"/>
        <end position="311"/>
    </location>
</feature>
<accession>Q2HCZ2</accession>
<feature type="compositionally biased region" description="Low complexity" evidence="1">
    <location>
        <begin position="472"/>
        <end position="486"/>
    </location>
</feature>
<dbReference type="Proteomes" id="UP000001056">
    <property type="component" value="Unassembled WGS sequence"/>
</dbReference>
<protein>
    <recommendedName>
        <fullName evidence="2">Meiotic expression up-regulated protein 6 PH domain-containing protein</fullName>
    </recommendedName>
</protein>
<dbReference type="eggNOG" id="ENOG502S2JB">
    <property type="taxonomic scope" value="Eukaryota"/>
</dbReference>
<feature type="domain" description="Meiotic expression up-regulated protein 6 PH" evidence="2">
    <location>
        <begin position="119"/>
        <end position="226"/>
    </location>
</feature>
<feature type="region of interest" description="Disordered" evidence="1">
    <location>
        <begin position="1"/>
        <end position="96"/>
    </location>
</feature>
<proteinExistence type="predicted"/>
<dbReference type="HOGENOM" id="CLU_014855_1_0_1"/>
<feature type="compositionally biased region" description="Polar residues" evidence="1">
    <location>
        <begin position="17"/>
        <end position="28"/>
    </location>
</feature>
<reference evidence="4" key="1">
    <citation type="journal article" date="2015" name="Genome Announc.">
        <title>Draft genome sequence of the cellulolytic fungus Chaetomium globosum.</title>
        <authorList>
            <person name="Cuomo C.A."/>
            <person name="Untereiner W.A."/>
            <person name="Ma L.-J."/>
            <person name="Grabherr M."/>
            <person name="Birren B.W."/>
        </authorList>
    </citation>
    <scope>NUCLEOTIDE SEQUENCE [LARGE SCALE GENOMIC DNA]</scope>
    <source>
        <strain evidence="4">ATCC 6205 / CBS 148.51 / DSM 1962 / NBRC 6347 / NRRL 1970</strain>
    </source>
</reference>
<dbReference type="VEuPathDB" id="FungiDB:CHGG_01912"/>
<feature type="compositionally biased region" description="Low complexity" evidence="1">
    <location>
        <begin position="41"/>
        <end position="90"/>
    </location>
</feature>
<dbReference type="EMBL" id="CH408029">
    <property type="protein sequence ID" value="EAQ93677.1"/>
    <property type="molecule type" value="Genomic_DNA"/>
</dbReference>
<dbReference type="Pfam" id="PF15406">
    <property type="entry name" value="PH_6"/>
    <property type="match status" value="1"/>
</dbReference>
<name>Q2HCZ2_CHAGB</name>
<dbReference type="PANTHER" id="PTHR42073:SF1">
    <property type="entry name" value="MEIOTIC EXPRESSION UP-REGULATED PROTEIN 6"/>
    <property type="match status" value="1"/>
</dbReference>
<feature type="compositionally biased region" description="Basic and acidic residues" evidence="1">
    <location>
        <begin position="539"/>
        <end position="549"/>
    </location>
</feature>
<feature type="compositionally biased region" description="Basic and acidic residues" evidence="1">
    <location>
        <begin position="489"/>
        <end position="500"/>
    </location>
</feature>
<feature type="compositionally biased region" description="Low complexity" evidence="1">
    <location>
        <begin position="441"/>
        <end position="456"/>
    </location>
</feature>
<dbReference type="SUPFAM" id="SSF50729">
    <property type="entry name" value="PH domain-like"/>
    <property type="match status" value="1"/>
</dbReference>
<feature type="compositionally biased region" description="Low complexity" evidence="1">
    <location>
        <begin position="583"/>
        <end position="592"/>
    </location>
</feature>
<feature type="compositionally biased region" description="Basic and acidic residues" evidence="1">
    <location>
        <begin position="327"/>
        <end position="344"/>
    </location>
</feature>
<dbReference type="AlphaFoldDB" id="Q2HCZ2"/>
<evidence type="ECO:0000259" key="2">
    <source>
        <dbReference type="Pfam" id="PF15406"/>
    </source>
</evidence>
<feature type="compositionally biased region" description="Basic and acidic residues" evidence="1">
    <location>
        <begin position="565"/>
        <end position="582"/>
    </location>
</feature>
<dbReference type="InParanoid" id="Q2HCZ2"/>
<dbReference type="OMA" id="WAAHTGK"/>
<feature type="region of interest" description="Disordered" evidence="1">
    <location>
        <begin position="254"/>
        <end position="612"/>
    </location>
</feature>
<gene>
    <name evidence="3" type="ORF">CHGG_01912</name>
</gene>
<dbReference type="GeneID" id="4386502"/>
<dbReference type="Gene3D" id="2.30.29.30">
    <property type="entry name" value="Pleckstrin-homology domain (PH domain)/Phosphotyrosine-binding domain (PTB)"/>
    <property type="match status" value="1"/>
</dbReference>
<dbReference type="OrthoDB" id="5593352at2759"/>
<feature type="compositionally biased region" description="Low complexity" evidence="1">
    <location>
        <begin position="345"/>
        <end position="386"/>
    </location>
</feature>
<evidence type="ECO:0000256" key="1">
    <source>
        <dbReference type="SAM" id="MobiDB-lite"/>
    </source>
</evidence>
<feature type="compositionally biased region" description="Low complexity" evidence="1">
    <location>
        <begin position="263"/>
        <end position="288"/>
    </location>
</feature>